<evidence type="ECO:0000256" key="8">
    <source>
        <dbReference type="ARBA" id="ARBA00022777"/>
    </source>
</evidence>
<keyword evidence="10 14" id="KW-1133">Transmembrane helix</keyword>
<feature type="transmembrane region" description="Helical" evidence="14">
    <location>
        <begin position="12"/>
        <end position="29"/>
    </location>
</feature>
<dbReference type="InterPro" id="IPR003594">
    <property type="entry name" value="HATPase_dom"/>
</dbReference>
<evidence type="ECO:0000256" key="10">
    <source>
        <dbReference type="ARBA" id="ARBA00022989"/>
    </source>
</evidence>
<comment type="subcellular location">
    <subcellularLocation>
        <location evidence="2 13">Cell membrane</location>
        <topology evidence="2 13">Multi-pass membrane protein</topology>
    </subcellularLocation>
</comment>
<keyword evidence="6 14" id="KW-0812">Transmembrane</keyword>
<dbReference type="KEGG" id="tap:GZ22_14895"/>
<keyword evidence="11 13" id="KW-0902">Two-component regulatory system</keyword>
<evidence type="ECO:0000256" key="3">
    <source>
        <dbReference type="ARBA" id="ARBA00022475"/>
    </source>
</evidence>
<dbReference type="GO" id="GO:0005524">
    <property type="term" value="F:ATP binding"/>
    <property type="evidence" value="ECO:0007669"/>
    <property type="project" value="UniProtKB-UniRule"/>
</dbReference>
<evidence type="ECO:0000256" key="2">
    <source>
        <dbReference type="ARBA" id="ARBA00004651"/>
    </source>
</evidence>
<name>A0A075LM25_9BACI</name>
<dbReference type="InterPro" id="IPR011712">
    <property type="entry name" value="Sig_transdc_His_kin_sub3_dim/P"/>
</dbReference>
<dbReference type="EC" id="2.7.13.3" evidence="13"/>
<keyword evidence="12 13" id="KW-0472">Membrane</keyword>
<accession>A0AAX2EFX1</accession>
<keyword evidence="8 13" id="KW-0418">Kinase</keyword>
<dbReference type="Pfam" id="PF02518">
    <property type="entry name" value="HATPase_c"/>
    <property type="match status" value="1"/>
</dbReference>
<evidence type="ECO:0000256" key="12">
    <source>
        <dbReference type="ARBA" id="ARBA00023136"/>
    </source>
</evidence>
<evidence type="ECO:0000313" key="19">
    <source>
        <dbReference type="Proteomes" id="UP000199735"/>
    </source>
</evidence>
<evidence type="ECO:0000256" key="1">
    <source>
        <dbReference type="ARBA" id="ARBA00000085"/>
    </source>
</evidence>
<keyword evidence="9 13" id="KW-0067">ATP-binding</keyword>
<dbReference type="PIRSF" id="PIRSF037431">
    <property type="entry name" value="STHK_LiaS"/>
    <property type="match status" value="1"/>
</dbReference>
<keyword evidence="3 13" id="KW-1003">Cell membrane</keyword>
<accession>A0A075LM25</accession>
<organism evidence="16 18">
    <name type="scientific">Terribacillus saccharophilus</name>
    <dbReference type="NCBI Taxonomy" id="361277"/>
    <lineage>
        <taxon>Bacteria</taxon>
        <taxon>Bacillati</taxon>
        <taxon>Bacillota</taxon>
        <taxon>Bacilli</taxon>
        <taxon>Bacillales</taxon>
        <taxon>Bacillaceae</taxon>
        <taxon>Terribacillus</taxon>
    </lineage>
</organism>
<evidence type="ECO:0000256" key="9">
    <source>
        <dbReference type="ARBA" id="ARBA00022840"/>
    </source>
</evidence>
<dbReference type="Gene3D" id="3.30.565.10">
    <property type="entry name" value="Histidine kinase-like ATPase, C-terminal domain"/>
    <property type="match status" value="1"/>
</dbReference>
<comment type="catalytic activity">
    <reaction evidence="1 13">
        <text>ATP + protein L-histidine = ADP + protein N-phospho-L-histidine.</text>
        <dbReference type="EC" id="2.7.13.3"/>
    </reaction>
</comment>
<dbReference type="PANTHER" id="PTHR24421">
    <property type="entry name" value="NITRATE/NITRITE SENSOR PROTEIN NARX-RELATED"/>
    <property type="match status" value="1"/>
</dbReference>
<feature type="domain" description="Histidine kinase/HSP90-like ATPase" evidence="15">
    <location>
        <begin position="248"/>
        <end position="341"/>
    </location>
</feature>
<keyword evidence="7 13" id="KW-0547">Nucleotide-binding</keyword>
<dbReference type="SUPFAM" id="SSF55874">
    <property type="entry name" value="ATPase domain of HSP90 chaperone/DNA topoisomerase II/histidine kinase"/>
    <property type="match status" value="1"/>
</dbReference>
<dbReference type="GO" id="GO:0000155">
    <property type="term" value="F:phosphorelay sensor kinase activity"/>
    <property type="evidence" value="ECO:0007669"/>
    <property type="project" value="UniProtKB-UniRule"/>
</dbReference>
<dbReference type="OrthoDB" id="9795828at2"/>
<dbReference type="EMBL" id="CP008876">
    <property type="protein sequence ID" value="AIF67795.1"/>
    <property type="molecule type" value="Genomic_DNA"/>
</dbReference>
<evidence type="ECO:0000313" key="16">
    <source>
        <dbReference type="EMBL" id="AIF67795.1"/>
    </source>
</evidence>
<dbReference type="GeneID" id="34223286"/>
<evidence type="ECO:0000256" key="4">
    <source>
        <dbReference type="ARBA" id="ARBA00022553"/>
    </source>
</evidence>
<dbReference type="GO" id="GO:0005886">
    <property type="term" value="C:plasma membrane"/>
    <property type="evidence" value="ECO:0007669"/>
    <property type="project" value="UniProtKB-SubCell"/>
</dbReference>
<dbReference type="SMART" id="SM00387">
    <property type="entry name" value="HATPase_c"/>
    <property type="match status" value="1"/>
</dbReference>
<evidence type="ECO:0000256" key="14">
    <source>
        <dbReference type="SAM" id="Phobius"/>
    </source>
</evidence>
<dbReference type="Proteomes" id="UP000027980">
    <property type="component" value="Chromosome"/>
</dbReference>
<protein>
    <recommendedName>
        <fullName evidence="13">Sensor histidine kinase</fullName>
        <ecNumber evidence="13">2.7.13.3</ecNumber>
    </recommendedName>
</protein>
<evidence type="ECO:0000313" key="18">
    <source>
        <dbReference type="Proteomes" id="UP000027980"/>
    </source>
</evidence>
<evidence type="ECO:0000256" key="5">
    <source>
        <dbReference type="ARBA" id="ARBA00022679"/>
    </source>
</evidence>
<keyword evidence="4" id="KW-0597">Phosphoprotein</keyword>
<dbReference type="GO" id="GO:0046983">
    <property type="term" value="F:protein dimerization activity"/>
    <property type="evidence" value="ECO:0007669"/>
    <property type="project" value="InterPro"/>
</dbReference>
<dbReference type="Gene3D" id="1.20.5.1930">
    <property type="match status" value="1"/>
</dbReference>
<dbReference type="AlphaFoldDB" id="A0A075LM25"/>
<gene>
    <name evidence="16" type="ORF">GZ22_14895</name>
    <name evidence="17" type="ORF">SAMN04489762_2066</name>
</gene>
<evidence type="ECO:0000256" key="11">
    <source>
        <dbReference type="ARBA" id="ARBA00023012"/>
    </source>
</evidence>
<dbReference type="Pfam" id="PF07730">
    <property type="entry name" value="HisKA_3"/>
    <property type="match status" value="1"/>
</dbReference>
<dbReference type="EMBL" id="FOCD01000002">
    <property type="protein sequence ID" value="SEN36743.1"/>
    <property type="molecule type" value="Genomic_DNA"/>
</dbReference>
<dbReference type="HOGENOM" id="CLU_000445_20_12_9"/>
<reference evidence="16 18" key="1">
    <citation type="submission" date="2014-07" db="EMBL/GenBank/DDBJ databases">
        <title>Complete genome sequence of a moderately halophilic bacterium Terribacillus aidingensis MP602, isolated from Cryptomeria fortunei in Tianmu mountain in China.</title>
        <authorList>
            <person name="Wang Y."/>
            <person name="Lu P."/>
            <person name="Zhang L."/>
        </authorList>
    </citation>
    <scope>NUCLEOTIDE SEQUENCE [LARGE SCALE GENOMIC DNA]</scope>
    <source>
        <strain evidence="16 18">MP602</strain>
    </source>
</reference>
<reference evidence="17 19" key="2">
    <citation type="submission" date="2016-10" db="EMBL/GenBank/DDBJ databases">
        <authorList>
            <person name="Varghese N."/>
            <person name="Submissions S."/>
        </authorList>
    </citation>
    <scope>NUCLEOTIDE SEQUENCE [LARGE SCALE GENOMIC DNA]</scope>
    <source>
        <strain evidence="17 19">DSM 21619</strain>
    </source>
</reference>
<dbReference type="Proteomes" id="UP000199735">
    <property type="component" value="Unassembled WGS sequence"/>
</dbReference>
<evidence type="ECO:0000313" key="17">
    <source>
        <dbReference type="EMBL" id="SEN36743.1"/>
    </source>
</evidence>
<dbReference type="RefSeq" id="WP_038563909.1">
    <property type="nucleotide sequence ID" value="NZ_CP008876.1"/>
</dbReference>
<evidence type="ECO:0000256" key="13">
    <source>
        <dbReference type="PIRNR" id="PIRNR037431"/>
    </source>
</evidence>
<evidence type="ECO:0000256" key="7">
    <source>
        <dbReference type="ARBA" id="ARBA00022741"/>
    </source>
</evidence>
<dbReference type="InterPro" id="IPR050482">
    <property type="entry name" value="Sensor_HK_TwoCompSys"/>
</dbReference>
<evidence type="ECO:0000259" key="15">
    <source>
        <dbReference type="SMART" id="SM00387"/>
    </source>
</evidence>
<dbReference type="InterPro" id="IPR036890">
    <property type="entry name" value="HATPase_C_sf"/>
</dbReference>
<dbReference type="CDD" id="cd16917">
    <property type="entry name" value="HATPase_UhpB-NarQ-NarX-like"/>
    <property type="match status" value="1"/>
</dbReference>
<proteinExistence type="predicted"/>
<keyword evidence="5 13" id="KW-0808">Transferase</keyword>
<feature type="transmembrane region" description="Helical" evidence="14">
    <location>
        <begin position="49"/>
        <end position="72"/>
    </location>
</feature>
<sequence length="347" mass="39733">MSNIVKRHVGFGMLYSLLLLAGLAVLYIIDFPMDDWKDIWTKHESNVPFLVAAPLFVLFSGAILGLFSGLYWRKRWLQATREMESIREGQQPLKKRSFSLTELQQTWAELERLQTYMNEQAKLAQKLTNERVIDREEEVQRIVSEERNRLARELHDSVSQELFAASMLISALTESEEEETALFKALKQLEAMVQQSQLEMRALLLHLRPAALKGKTVQEGMELLLEDLRAKVPLSIDWELDTFPVEKGIEDQLFRIVQESVSNTLRHAKAESLSIKLLQRDSFIILLVADDGIGFEMGTEQPGAYGLQNMKERAAEIGAHLRVVSVPKQGTRLEVRVPMLDREEEEA</sequence>
<dbReference type="PANTHER" id="PTHR24421:SF37">
    <property type="entry name" value="SENSOR HISTIDINE KINASE NARS"/>
    <property type="match status" value="1"/>
</dbReference>
<dbReference type="InterPro" id="IPR017202">
    <property type="entry name" value="LiaS/VraS"/>
</dbReference>
<evidence type="ECO:0000256" key="6">
    <source>
        <dbReference type="ARBA" id="ARBA00022692"/>
    </source>
</evidence>